<dbReference type="SUPFAM" id="SSF48264">
    <property type="entry name" value="Cytochrome P450"/>
    <property type="match status" value="1"/>
</dbReference>
<feature type="binding site" description="axial binding residue" evidence="8">
    <location>
        <position position="502"/>
    </location>
    <ligand>
        <name>heme</name>
        <dbReference type="ChEBI" id="CHEBI:30413"/>
    </ligand>
    <ligandPart>
        <name>Fe</name>
        <dbReference type="ChEBI" id="CHEBI:18248"/>
    </ligandPart>
</feature>
<keyword evidence="10" id="KW-0472">Membrane</keyword>
<dbReference type="PANTHER" id="PTHR24291:SF106">
    <property type="entry name" value="CYTOCHROME P450 4G1-RELATED"/>
    <property type="match status" value="1"/>
</dbReference>
<keyword evidence="4 8" id="KW-0479">Metal-binding</keyword>
<evidence type="ECO:0000256" key="10">
    <source>
        <dbReference type="SAM" id="Phobius"/>
    </source>
</evidence>
<evidence type="ECO:0000256" key="9">
    <source>
        <dbReference type="RuleBase" id="RU000461"/>
    </source>
</evidence>
<keyword evidence="5 9" id="KW-0560">Oxidoreductase</keyword>
<keyword evidence="10" id="KW-1133">Transmembrane helix</keyword>
<dbReference type="PRINTS" id="PR00385">
    <property type="entry name" value="P450"/>
</dbReference>
<dbReference type="InterPro" id="IPR036396">
    <property type="entry name" value="Cyt_P450_sf"/>
</dbReference>
<evidence type="ECO:0000256" key="3">
    <source>
        <dbReference type="ARBA" id="ARBA00022617"/>
    </source>
</evidence>
<feature type="transmembrane region" description="Helical" evidence="10">
    <location>
        <begin position="17"/>
        <end position="33"/>
    </location>
</feature>
<reference evidence="11 12" key="1">
    <citation type="submission" date="2024-06" db="EMBL/GenBank/DDBJ databases">
        <title>A chromosome-level genome assembly of beet webworm, Loxostege sticticalis.</title>
        <authorList>
            <person name="Zhang Y."/>
        </authorList>
    </citation>
    <scope>NUCLEOTIDE SEQUENCE [LARGE SCALE GENOMIC DNA]</scope>
    <source>
        <strain evidence="11">AQ028</strain>
        <tissue evidence="11">Male pupae</tissue>
    </source>
</reference>
<dbReference type="EMBL" id="JBEDNZ010000008">
    <property type="protein sequence ID" value="KAL0839732.1"/>
    <property type="molecule type" value="Genomic_DNA"/>
</dbReference>
<evidence type="ECO:0000256" key="1">
    <source>
        <dbReference type="ARBA" id="ARBA00001971"/>
    </source>
</evidence>
<dbReference type="AlphaFoldDB" id="A0ABD0T8P1"/>
<proteinExistence type="inferred from homology"/>
<keyword evidence="6 8" id="KW-0408">Iron</keyword>
<comment type="similarity">
    <text evidence="2 9">Belongs to the cytochrome P450 family.</text>
</comment>
<comment type="caution">
    <text evidence="11">The sequence shown here is derived from an EMBL/GenBank/DDBJ whole genome shotgun (WGS) entry which is preliminary data.</text>
</comment>
<evidence type="ECO:0000256" key="2">
    <source>
        <dbReference type="ARBA" id="ARBA00010617"/>
    </source>
</evidence>
<evidence type="ECO:0008006" key="13">
    <source>
        <dbReference type="Google" id="ProtNLM"/>
    </source>
</evidence>
<dbReference type="InterPro" id="IPR002401">
    <property type="entry name" value="Cyt_P450_E_grp-I"/>
</dbReference>
<dbReference type="InterPro" id="IPR001128">
    <property type="entry name" value="Cyt_P450"/>
</dbReference>
<dbReference type="Pfam" id="PF00067">
    <property type="entry name" value="p450"/>
    <property type="match status" value="1"/>
</dbReference>
<organism evidence="11 12">
    <name type="scientific">Loxostege sticticalis</name>
    <name type="common">Beet webworm moth</name>
    <dbReference type="NCBI Taxonomy" id="481309"/>
    <lineage>
        <taxon>Eukaryota</taxon>
        <taxon>Metazoa</taxon>
        <taxon>Ecdysozoa</taxon>
        <taxon>Arthropoda</taxon>
        <taxon>Hexapoda</taxon>
        <taxon>Insecta</taxon>
        <taxon>Pterygota</taxon>
        <taxon>Neoptera</taxon>
        <taxon>Endopterygota</taxon>
        <taxon>Lepidoptera</taxon>
        <taxon>Glossata</taxon>
        <taxon>Ditrysia</taxon>
        <taxon>Pyraloidea</taxon>
        <taxon>Crambidae</taxon>
        <taxon>Pyraustinae</taxon>
        <taxon>Loxostege</taxon>
    </lineage>
</organism>
<dbReference type="GO" id="GO:0046872">
    <property type="term" value="F:metal ion binding"/>
    <property type="evidence" value="ECO:0007669"/>
    <property type="project" value="UniProtKB-KW"/>
</dbReference>
<dbReference type="InterPro" id="IPR050196">
    <property type="entry name" value="Cytochrome_P450_Monoox"/>
</dbReference>
<evidence type="ECO:0000256" key="6">
    <source>
        <dbReference type="ARBA" id="ARBA00023004"/>
    </source>
</evidence>
<sequence length="564" mass="64450">MAIIEEIQGYHFSAGRLLFYTLILLTSGLVLLYRKQQKSKLYRLGNKIPGPIAIPIFGNALLALGKKPSELVKVGLEYAEKYGDVVRGWLGTKLVIFLNDAVDVEVILNSHVHIDKSSEYNFFKPWLGEGLLISSGAKWRSHRKMIAPTFHINILKSFMGVFNQNSKNVVEKMQSEIGKTFDVHDHMSGVTVDILLETAMGITRKTQDESGFDYAMAVMKMCDIIHQRHYKFWLRLDFIFKFTPFFKKQTKLLNIIHGLTNKVIKSKKETFLANRAKGIISPTLEELTKEVPEDDNSEGSSNTVSDNVFKGLRDDLDFIDENDVGEKKRLAFLDLMIESAQNGTNDITDHEIKEEVDTIMFEGHDTTAAGSSFVLCLLGVHQDIQARVYDELYEIFGDSDRPVNFEDTVRMKYLERVILETLRMYPPVPVIARKLKHDVQISTNNYVLPAGATVVIGTYKIHRNPKYYKNPNVFDPDNFLPENTQNRHYYSFIPFSAGPRSCVGRKYAMLKLKVLLSTILRNYRTISEIPEEKFELKGDIILKRSDGFRIKIEPRTRVPSSAKI</sequence>
<evidence type="ECO:0000256" key="4">
    <source>
        <dbReference type="ARBA" id="ARBA00022723"/>
    </source>
</evidence>
<evidence type="ECO:0000256" key="7">
    <source>
        <dbReference type="ARBA" id="ARBA00023033"/>
    </source>
</evidence>
<evidence type="ECO:0000313" key="11">
    <source>
        <dbReference type="EMBL" id="KAL0839732.1"/>
    </source>
</evidence>
<dbReference type="PRINTS" id="PR00463">
    <property type="entry name" value="EP450I"/>
</dbReference>
<accession>A0ABD0T8P1</accession>
<evidence type="ECO:0000256" key="5">
    <source>
        <dbReference type="ARBA" id="ARBA00023002"/>
    </source>
</evidence>
<evidence type="ECO:0000256" key="8">
    <source>
        <dbReference type="PIRSR" id="PIRSR602401-1"/>
    </source>
</evidence>
<dbReference type="GO" id="GO:0004497">
    <property type="term" value="F:monooxygenase activity"/>
    <property type="evidence" value="ECO:0007669"/>
    <property type="project" value="UniProtKB-KW"/>
</dbReference>
<dbReference type="Proteomes" id="UP001549921">
    <property type="component" value="Unassembled WGS sequence"/>
</dbReference>
<keyword evidence="10" id="KW-0812">Transmembrane</keyword>
<dbReference type="CDD" id="cd20628">
    <property type="entry name" value="CYP4"/>
    <property type="match status" value="1"/>
</dbReference>
<gene>
    <name evidence="11" type="ORF">ABMA28_016375</name>
</gene>
<name>A0ABD0T8P1_LOXSC</name>
<dbReference type="PANTHER" id="PTHR24291">
    <property type="entry name" value="CYTOCHROME P450 FAMILY 4"/>
    <property type="match status" value="1"/>
</dbReference>
<dbReference type="PROSITE" id="PS00086">
    <property type="entry name" value="CYTOCHROME_P450"/>
    <property type="match status" value="1"/>
</dbReference>
<comment type="cofactor">
    <cofactor evidence="1 8">
        <name>heme</name>
        <dbReference type="ChEBI" id="CHEBI:30413"/>
    </cofactor>
</comment>
<keyword evidence="7 9" id="KW-0503">Monooxygenase</keyword>
<keyword evidence="3 8" id="KW-0349">Heme</keyword>
<dbReference type="InterPro" id="IPR017972">
    <property type="entry name" value="Cyt_P450_CS"/>
</dbReference>
<evidence type="ECO:0000313" key="12">
    <source>
        <dbReference type="Proteomes" id="UP001549921"/>
    </source>
</evidence>
<protein>
    <recommendedName>
        <fullName evidence="13">Cytochrome P450</fullName>
    </recommendedName>
</protein>
<dbReference type="Gene3D" id="1.10.630.10">
    <property type="entry name" value="Cytochrome P450"/>
    <property type="match status" value="1"/>
</dbReference>